<protein>
    <recommendedName>
        <fullName evidence="5">WD40 repeat-like protein</fullName>
    </recommendedName>
</protein>
<dbReference type="Pfam" id="PF23761">
    <property type="entry name" value="Beta-prop_DCAF4"/>
    <property type="match status" value="1"/>
</dbReference>
<reference evidence="3 4" key="1">
    <citation type="journal article" date="2018" name="Sci. Rep.">
        <title>Genome sequence of the cauliflower mushroom Sparassis crispa (Hanabiratake) and its association with beneficial usage.</title>
        <authorList>
            <person name="Kiyama R."/>
            <person name="Furutani Y."/>
            <person name="Kawaguchi K."/>
            <person name="Nakanishi T."/>
        </authorList>
    </citation>
    <scope>NUCLEOTIDE SEQUENCE [LARGE SCALE GENOMIC DNA]</scope>
</reference>
<dbReference type="InterPro" id="IPR052254">
    <property type="entry name" value="CUL4-DDB1_E3_ligase_receptor"/>
</dbReference>
<dbReference type="OrthoDB" id="128867at2759"/>
<dbReference type="PANTHER" id="PTHR44472:SF1">
    <property type="entry name" value="DDB1 AND CUL4 ASSOCIATED FACTOR 4"/>
    <property type="match status" value="1"/>
</dbReference>
<dbReference type="GO" id="GO:0080008">
    <property type="term" value="C:Cul4-RING E3 ubiquitin ligase complex"/>
    <property type="evidence" value="ECO:0007669"/>
    <property type="project" value="TreeGrafter"/>
</dbReference>
<dbReference type="Gene3D" id="2.130.10.10">
    <property type="entry name" value="YVTN repeat-like/Quinoprotein amine dehydrogenase"/>
    <property type="match status" value="1"/>
</dbReference>
<evidence type="ECO:0000256" key="1">
    <source>
        <dbReference type="ARBA" id="ARBA00022574"/>
    </source>
</evidence>
<evidence type="ECO:0000256" key="2">
    <source>
        <dbReference type="ARBA" id="ARBA00022737"/>
    </source>
</evidence>
<dbReference type="InParanoid" id="A0A401GLL7"/>
<dbReference type="SUPFAM" id="SSF50978">
    <property type="entry name" value="WD40 repeat-like"/>
    <property type="match status" value="1"/>
</dbReference>
<keyword evidence="2" id="KW-0677">Repeat</keyword>
<name>A0A401GLL7_9APHY</name>
<dbReference type="EMBL" id="BFAD01000005">
    <property type="protein sequence ID" value="GBE83050.1"/>
    <property type="molecule type" value="Genomic_DNA"/>
</dbReference>
<sequence length="435" mass="48092">MPRELPGLYYDEEKKRYFPLSSKPQAPPVIRPKRPLLSKRENTQKDGRLMSGRAMGKGTVWAATERMRGSLAGSRRRRTVHDVLAFHIATTSQGTSHFITDAANNAVTAFQVYDDTSYNGGPFSVLAGDTQGWLYSLSGHTYNTIRRRELSMASSISAICRSGERCVAISFGQPCKIVIQESHPVETWTVLGLPQKVCHDVWTADLHECSLALGTAKKGILIPDITTGRGMQSLDIGSDVLSVHQQPHLVYIGARNGGIHRFDTRETFERQAMFNSRFTSTRSSITHLSVVREWELLVSTIRGDLETHDLRFPRGSTPLMCFAGHVNSYTAKLGLVVDSTQDFVFAGGQDCRMRAWSLRTGQPALPPVLPCSTSYSSTAASDEQALPPELQPFRRTFDLPVVAMQVTESERGTCLWAASAGELHRYNLGQQSTAV</sequence>
<proteinExistence type="predicted"/>
<dbReference type="PANTHER" id="PTHR44472">
    <property type="entry name" value="DDB1- AND CUL4-ASSOCIATED FACTOR 4-RELATED"/>
    <property type="match status" value="1"/>
</dbReference>
<keyword evidence="4" id="KW-1185">Reference proteome</keyword>
<keyword evidence="1" id="KW-0853">WD repeat</keyword>
<dbReference type="RefSeq" id="XP_027613963.1">
    <property type="nucleotide sequence ID" value="XM_027758162.1"/>
</dbReference>
<dbReference type="InterPro" id="IPR015943">
    <property type="entry name" value="WD40/YVTN_repeat-like_dom_sf"/>
</dbReference>
<evidence type="ECO:0000313" key="3">
    <source>
        <dbReference type="EMBL" id="GBE83050.1"/>
    </source>
</evidence>
<dbReference type="InterPro" id="IPR036322">
    <property type="entry name" value="WD40_repeat_dom_sf"/>
</dbReference>
<dbReference type="STRING" id="139825.A0A401GLL7"/>
<comment type="caution">
    <text evidence="3">The sequence shown here is derived from an EMBL/GenBank/DDBJ whole genome shotgun (WGS) entry which is preliminary data.</text>
</comment>
<organism evidence="3 4">
    <name type="scientific">Sparassis crispa</name>
    <dbReference type="NCBI Taxonomy" id="139825"/>
    <lineage>
        <taxon>Eukaryota</taxon>
        <taxon>Fungi</taxon>
        <taxon>Dikarya</taxon>
        <taxon>Basidiomycota</taxon>
        <taxon>Agaricomycotina</taxon>
        <taxon>Agaricomycetes</taxon>
        <taxon>Polyporales</taxon>
        <taxon>Sparassidaceae</taxon>
        <taxon>Sparassis</taxon>
    </lineage>
</organism>
<evidence type="ECO:0000313" key="4">
    <source>
        <dbReference type="Proteomes" id="UP000287166"/>
    </source>
</evidence>
<dbReference type="AlphaFoldDB" id="A0A401GLL7"/>
<accession>A0A401GLL7</accession>
<evidence type="ECO:0008006" key="5">
    <source>
        <dbReference type="Google" id="ProtNLM"/>
    </source>
</evidence>
<dbReference type="GeneID" id="38779967"/>
<dbReference type="Proteomes" id="UP000287166">
    <property type="component" value="Unassembled WGS sequence"/>
</dbReference>
<gene>
    <name evidence="3" type="ORF">SCP_0500940</name>
</gene>